<evidence type="ECO:0000256" key="3">
    <source>
        <dbReference type="SAM" id="Phobius"/>
    </source>
</evidence>
<keyword evidence="3" id="KW-0472">Membrane</keyword>
<name>A0A8J5JKP5_HOMAM</name>
<feature type="compositionally biased region" description="Basic residues" evidence="2">
    <location>
        <begin position="132"/>
        <end position="145"/>
    </location>
</feature>
<keyword evidence="3" id="KW-1133">Transmembrane helix</keyword>
<sequence>MNTNETTVIVKSSDSDVISLLAHRYAANNLKTQVMMDSRAGDKRYLVKHPNFMERFQKMGERTDLAYKEFNELENFTCEFSGYQNDHLVNKILMLRFYTRALSLRRGPIVESYTKFLWLGEKEEVEEGDMKTRRRKRRKRKKNKKTNNNDDEGKHDEEEDKEKDEDEIEERNSKMAQKYLVTLMLVTLLAFPCCVADDDHNPNLDDNTELCEPLSDDDEDPCTRLQEVLKNIQQVTEEVNEGKTTKEQLDNLKEYSKELQEIVEIAKENLTFNVKKAEEAVQKKIDDQGSGSDNTLAIVFGVIGGLLGLAIISYGCYLLYKEKKTKKARGGGDNSQENGEVNDAFNEE</sequence>
<keyword evidence="3" id="KW-0812">Transmembrane</keyword>
<organism evidence="4 5">
    <name type="scientific">Homarus americanus</name>
    <name type="common">American lobster</name>
    <dbReference type="NCBI Taxonomy" id="6706"/>
    <lineage>
        <taxon>Eukaryota</taxon>
        <taxon>Metazoa</taxon>
        <taxon>Ecdysozoa</taxon>
        <taxon>Arthropoda</taxon>
        <taxon>Crustacea</taxon>
        <taxon>Multicrustacea</taxon>
        <taxon>Malacostraca</taxon>
        <taxon>Eumalacostraca</taxon>
        <taxon>Eucarida</taxon>
        <taxon>Decapoda</taxon>
        <taxon>Pleocyemata</taxon>
        <taxon>Astacidea</taxon>
        <taxon>Nephropoidea</taxon>
        <taxon>Nephropidae</taxon>
        <taxon>Homarus</taxon>
    </lineage>
</organism>
<evidence type="ECO:0000313" key="5">
    <source>
        <dbReference type="Proteomes" id="UP000747542"/>
    </source>
</evidence>
<comment type="caution">
    <text evidence="4">The sequence shown here is derived from an EMBL/GenBank/DDBJ whole genome shotgun (WGS) entry which is preliminary data.</text>
</comment>
<dbReference type="AlphaFoldDB" id="A0A8J5JKP5"/>
<gene>
    <name evidence="4" type="ORF">Hamer_G025137</name>
</gene>
<protein>
    <submittedName>
        <fullName evidence="4">Uncharacterized protein</fullName>
    </submittedName>
</protein>
<evidence type="ECO:0000313" key="4">
    <source>
        <dbReference type="EMBL" id="KAG7157240.1"/>
    </source>
</evidence>
<evidence type="ECO:0000256" key="1">
    <source>
        <dbReference type="SAM" id="Coils"/>
    </source>
</evidence>
<proteinExistence type="predicted"/>
<accession>A0A8J5JKP5</accession>
<dbReference type="Proteomes" id="UP000747542">
    <property type="component" value="Unassembled WGS sequence"/>
</dbReference>
<feature type="compositionally biased region" description="Basic and acidic residues" evidence="2">
    <location>
        <begin position="147"/>
        <end position="156"/>
    </location>
</feature>
<keyword evidence="5" id="KW-1185">Reference proteome</keyword>
<reference evidence="4" key="1">
    <citation type="journal article" date="2021" name="Sci. Adv.">
        <title>The American lobster genome reveals insights on longevity, neural, and immune adaptations.</title>
        <authorList>
            <person name="Polinski J.M."/>
            <person name="Zimin A.V."/>
            <person name="Clark K.F."/>
            <person name="Kohn A.B."/>
            <person name="Sadowski N."/>
            <person name="Timp W."/>
            <person name="Ptitsyn A."/>
            <person name="Khanna P."/>
            <person name="Romanova D.Y."/>
            <person name="Williams P."/>
            <person name="Greenwood S.J."/>
            <person name="Moroz L.L."/>
            <person name="Walt D.R."/>
            <person name="Bodnar A.G."/>
        </authorList>
    </citation>
    <scope>NUCLEOTIDE SEQUENCE</scope>
    <source>
        <strain evidence="4">GMGI-L3</strain>
    </source>
</reference>
<feature type="compositionally biased region" description="Acidic residues" evidence="2">
    <location>
        <begin position="157"/>
        <end position="169"/>
    </location>
</feature>
<feature type="transmembrane region" description="Helical" evidence="3">
    <location>
        <begin position="296"/>
        <end position="320"/>
    </location>
</feature>
<feature type="coiled-coil region" evidence="1">
    <location>
        <begin position="225"/>
        <end position="287"/>
    </location>
</feature>
<feature type="region of interest" description="Disordered" evidence="2">
    <location>
        <begin position="128"/>
        <end position="170"/>
    </location>
</feature>
<keyword evidence="1" id="KW-0175">Coiled coil</keyword>
<evidence type="ECO:0000256" key="2">
    <source>
        <dbReference type="SAM" id="MobiDB-lite"/>
    </source>
</evidence>
<feature type="region of interest" description="Disordered" evidence="2">
    <location>
        <begin position="325"/>
        <end position="348"/>
    </location>
</feature>
<dbReference type="EMBL" id="JAHLQT010037859">
    <property type="protein sequence ID" value="KAG7157240.1"/>
    <property type="molecule type" value="Genomic_DNA"/>
</dbReference>